<evidence type="ECO:0000313" key="1">
    <source>
        <dbReference type="EMBL" id="KDQ17193.1"/>
    </source>
</evidence>
<dbReference type="HOGENOM" id="CLU_2385873_0_0_1"/>
<dbReference type="EMBL" id="KL198024">
    <property type="protein sequence ID" value="KDQ17193.1"/>
    <property type="molecule type" value="Genomic_DNA"/>
</dbReference>
<organism evidence="1 2">
    <name type="scientific">Botryobasidium botryosum (strain FD-172 SS1)</name>
    <dbReference type="NCBI Taxonomy" id="930990"/>
    <lineage>
        <taxon>Eukaryota</taxon>
        <taxon>Fungi</taxon>
        <taxon>Dikarya</taxon>
        <taxon>Basidiomycota</taxon>
        <taxon>Agaricomycotina</taxon>
        <taxon>Agaricomycetes</taxon>
        <taxon>Cantharellales</taxon>
        <taxon>Botryobasidiaceae</taxon>
        <taxon>Botryobasidium</taxon>
    </lineage>
</organism>
<protein>
    <submittedName>
        <fullName evidence="1">Uncharacterized protein</fullName>
    </submittedName>
</protein>
<accession>A0A067MN50</accession>
<reference evidence="2" key="1">
    <citation type="journal article" date="2014" name="Proc. Natl. Acad. Sci. U.S.A.">
        <title>Extensive sampling of basidiomycete genomes demonstrates inadequacy of the white-rot/brown-rot paradigm for wood decay fungi.</title>
        <authorList>
            <person name="Riley R."/>
            <person name="Salamov A.A."/>
            <person name="Brown D.W."/>
            <person name="Nagy L.G."/>
            <person name="Floudas D."/>
            <person name="Held B.W."/>
            <person name="Levasseur A."/>
            <person name="Lombard V."/>
            <person name="Morin E."/>
            <person name="Otillar R."/>
            <person name="Lindquist E.A."/>
            <person name="Sun H."/>
            <person name="LaButti K.M."/>
            <person name="Schmutz J."/>
            <person name="Jabbour D."/>
            <person name="Luo H."/>
            <person name="Baker S.E."/>
            <person name="Pisabarro A.G."/>
            <person name="Walton J.D."/>
            <person name="Blanchette R.A."/>
            <person name="Henrissat B."/>
            <person name="Martin F."/>
            <person name="Cullen D."/>
            <person name="Hibbett D.S."/>
            <person name="Grigoriev I.V."/>
        </authorList>
    </citation>
    <scope>NUCLEOTIDE SEQUENCE [LARGE SCALE GENOMIC DNA]</scope>
    <source>
        <strain evidence="2">FD-172 SS1</strain>
    </source>
</reference>
<proteinExistence type="predicted"/>
<name>A0A067MN50_BOTB1</name>
<sequence length="94" mass="10454">MPEGKVNECLLYVNGHKEAARSLTTPLVHIDGIRLVLGRGMWDHKRDHAWDDQIEDVKVFQQALSEAEITDEAKKSNEPKASAAFKSAGGFMAF</sequence>
<dbReference type="AlphaFoldDB" id="A0A067MN50"/>
<dbReference type="Gene3D" id="2.60.120.200">
    <property type="match status" value="1"/>
</dbReference>
<dbReference type="InParanoid" id="A0A067MN50"/>
<gene>
    <name evidence="1" type="ORF">BOTBODRAFT_30003</name>
</gene>
<dbReference type="Pfam" id="PF13385">
    <property type="entry name" value="Laminin_G_3"/>
    <property type="match status" value="1"/>
</dbReference>
<dbReference type="Proteomes" id="UP000027195">
    <property type="component" value="Unassembled WGS sequence"/>
</dbReference>
<keyword evidence="2" id="KW-1185">Reference proteome</keyword>
<dbReference type="SUPFAM" id="SSF49899">
    <property type="entry name" value="Concanavalin A-like lectins/glucanases"/>
    <property type="match status" value="1"/>
</dbReference>
<evidence type="ECO:0000313" key="2">
    <source>
        <dbReference type="Proteomes" id="UP000027195"/>
    </source>
</evidence>
<dbReference type="InterPro" id="IPR013320">
    <property type="entry name" value="ConA-like_dom_sf"/>
</dbReference>